<feature type="domain" description="PPC" evidence="1">
    <location>
        <begin position="9"/>
        <end position="154"/>
    </location>
</feature>
<gene>
    <name evidence="2" type="ORF">EP073_04045</name>
</gene>
<dbReference type="Pfam" id="PF03479">
    <property type="entry name" value="PCC"/>
    <property type="match status" value="1"/>
</dbReference>
<sequence>MKSVWYKEAKLLRTFIIKIQQGEELVGNLAAAVKEIGIDHAVIVSAVGSVTDVKFRGIKAGAKLPITVPRMTVHTVEGPLELLGLNGNFFPDASGKPDCHLHIQMSKSSGEVIGGHLFSATVFASCEIMISELHTEGIERHYSKTGGTATIFIEEEHE</sequence>
<dbReference type="RefSeq" id="WP_128465893.1">
    <property type="nucleotide sequence ID" value="NZ_CP035108.1"/>
</dbReference>
<protein>
    <submittedName>
        <fullName evidence="2">DUF296 domain-containing protein</fullName>
    </submittedName>
</protein>
<proteinExistence type="predicted"/>
<dbReference type="Gene3D" id="3.30.1330.80">
    <property type="entry name" value="Hypothetical protein, similar to alpha- acetolactate decarboxylase, domain 2"/>
    <property type="match status" value="1"/>
</dbReference>
<dbReference type="PANTHER" id="PTHR34988:SF1">
    <property type="entry name" value="DNA-BINDING PROTEIN"/>
    <property type="match status" value="1"/>
</dbReference>
<dbReference type="PANTHER" id="PTHR34988">
    <property type="entry name" value="PROTEIN, PUTATIVE-RELATED"/>
    <property type="match status" value="1"/>
</dbReference>
<dbReference type="CDD" id="cd11378">
    <property type="entry name" value="DUF296"/>
    <property type="match status" value="1"/>
</dbReference>
<dbReference type="SUPFAM" id="SSF117856">
    <property type="entry name" value="AF0104/ALDC/Ptd012-like"/>
    <property type="match status" value="1"/>
</dbReference>
<dbReference type="Proteomes" id="UP000287502">
    <property type="component" value="Chromosome"/>
</dbReference>
<dbReference type="OrthoDB" id="5395076at2"/>
<evidence type="ECO:0000313" key="2">
    <source>
        <dbReference type="EMBL" id="QAR32606.1"/>
    </source>
</evidence>
<name>A0A410JWN8_9BACT</name>
<dbReference type="KEGG" id="gtl:EP073_04045"/>
<dbReference type="AlphaFoldDB" id="A0A410JWN8"/>
<reference evidence="2 3" key="1">
    <citation type="submission" date="2019-01" db="EMBL/GenBank/DDBJ databases">
        <title>Geovibrio thiophilus DSM 11263, complete genome.</title>
        <authorList>
            <person name="Spring S."/>
            <person name="Bunk B."/>
            <person name="Sproer C."/>
        </authorList>
    </citation>
    <scope>NUCLEOTIDE SEQUENCE [LARGE SCALE GENOMIC DNA]</scope>
    <source>
        <strain evidence="2 3">DSM 11263</strain>
    </source>
</reference>
<keyword evidence="3" id="KW-1185">Reference proteome</keyword>
<organism evidence="2 3">
    <name type="scientific">Geovibrio thiophilus</name>
    <dbReference type="NCBI Taxonomy" id="139438"/>
    <lineage>
        <taxon>Bacteria</taxon>
        <taxon>Pseudomonadati</taxon>
        <taxon>Deferribacterota</taxon>
        <taxon>Deferribacteres</taxon>
        <taxon>Deferribacterales</taxon>
        <taxon>Geovibrionaceae</taxon>
        <taxon>Geovibrio</taxon>
    </lineage>
</organism>
<dbReference type="PROSITE" id="PS51742">
    <property type="entry name" value="PPC"/>
    <property type="match status" value="1"/>
</dbReference>
<evidence type="ECO:0000313" key="3">
    <source>
        <dbReference type="Proteomes" id="UP000287502"/>
    </source>
</evidence>
<accession>A0A410JWN8</accession>
<evidence type="ECO:0000259" key="1">
    <source>
        <dbReference type="PROSITE" id="PS51742"/>
    </source>
</evidence>
<dbReference type="EMBL" id="CP035108">
    <property type="protein sequence ID" value="QAR32606.1"/>
    <property type="molecule type" value="Genomic_DNA"/>
</dbReference>
<dbReference type="InterPro" id="IPR005175">
    <property type="entry name" value="PPC_dom"/>
</dbReference>